<evidence type="ECO:0000313" key="2">
    <source>
        <dbReference type="EMBL" id="KAF2452294.1"/>
    </source>
</evidence>
<dbReference type="Gene3D" id="1.10.1170.10">
    <property type="entry name" value="Inhibitor Of Apoptosis Protein (2mihbC-IAP-1), Chain A"/>
    <property type="match status" value="1"/>
</dbReference>
<dbReference type="InterPro" id="IPR010730">
    <property type="entry name" value="HET"/>
</dbReference>
<organism evidence="2 3">
    <name type="scientific">Lineolata rhizophorae</name>
    <dbReference type="NCBI Taxonomy" id="578093"/>
    <lineage>
        <taxon>Eukaryota</taxon>
        <taxon>Fungi</taxon>
        <taxon>Dikarya</taxon>
        <taxon>Ascomycota</taxon>
        <taxon>Pezizomycotina</taxon>
        <taxon>Dothideomycetes</taxon>
        <taxon>Dothideomycetes incertae sedis</taxon>
        <taxon>Lineolatales</taxon>
        <taxon>Lineolataceae</taxon>
        <taxon>Lineolata</taxon>
    </lineage>
</organism>
<dbReference type="PANTHER" id="PTHR33112:SF12">
    <property type="entry name" value="HETEROKARYON INCOMPATIBILITY DOMAIN-CONTAINING PROTEIN"/>
    <property type="match status" value="1"/>
</dbReference>
<evidence type="ECO:0000313" key="3">
    <source>
        <dbReference type="Proteomes" id="UP000799766"/>
    </source>
</evidence>
<evidence type="ECO:0000259" key="1">
    <source>
        <dbReference type="Pfam" id="PF06985"/>
    </source>
</evidence>
<proteinExistence type="predicted"/>
<name>A0A6A6NLT8_9PEZI</name>
<dbReference type="OrthoDB" id="2958217at2759"/>
<dbReference type="PANTHER" id="PTHR33112">
    <property type="entry name" value="DOMAIN PROTEIN, PUTATIVE-RELATED"/>
    <property type="match status" value="1"/>
</dbReference>
<dbReference type="SUPFAM" id="SSF57924">
    <property type="entry name" value="Inhibitor of apoptosis (IAP) repeat"/>
    <property type="match status" value="1"/>
</dbReference>
<feature type="domain" description="Heterokaryon incompatibility" evidence="1">
    <location>
        <begin position="368"/>
        <end position="516"/>
    </location>
</feature>
<dbReference type="EMBL" id="MU001712">
    <property type="protein sequence ID" value="KAF2452294.1"/>
    <property type="molecule type" value="Genomic_DNA"/>
</dbReference>
<gene>
    <name evidence="2" type="ORF">BDY21DRAFT_359554</name>
</gene>
<dbReference type="Pfam" id="PF00653">
    <property type="entry name" value="BIR"/>
    <property type="match status" value="1"/>
</dbReference>
<reference evidence="2" key="1">
    <citation type="journal article" date="2020" name="Stud. Mycol.">
        <title>101 Dothideomycetes genomes: a test case for predicting lifestyles and emergence of pathogens.</title>
        <authorList>
            <person name="Haridas S."/>
            <person name="Albert R."/>
            <person name="Binder M."/>
            <person name="Bloem J."/>
            <person name="Labutti K."/>
            <person name="Salamov A."/>
            <person name="Andreopoulos B."/>
            <person name="Baker S."/>
            <person name="Barry K."/>
            <person name="Bills G."/>
            <person name="Bluhm B."/>
            <person name="Cannon C."/>
            <person name="Castanera R."/>
            <person name="Culley D."/>
            <person name="Daum C."/>
            <person name="Ezra D."/>
            <person name="Gonzalez J."/>
            <person name="Henrissat B."/>
            <person name="Kuo A."/>
            <person name="Liang C."/>
            <person name="Lipzen A."/>
            <person name="Lutzoni F."/>
            <person name="Magnuson J."/>
            <person name="Mondo S."/>
            <person name="Nolan M."/>
            <person name="Ohm R."/>
            <person name="Pangilinan J."/>
            <person name="Park H.-J."/>
            <person name="Ramirez L."/>
            <person name="Alfaro M."/>
            <person name="Sun H."/>
            <person name="Tritt A."/>
            <person name="Yoshinaga Y."/>
            <person name="Zwiers L.-H."/>
            <person name="Turgeon B."/>
            <person name="Goodwin S."/>
            <person name="Spatafora J."/>
            <person name="Crous P."/>
            <person name="Grigoriev I."/>
        </authorList>
    </citation>
    <scope>NUCLEOTIDE SEQUENCE</scope>
    <source>
        <strain evidence="2">ATCC 16933</strain>
    </source>
</reference>
<dbReference type="Pfam" id="PF06985">
    <property type="entry name" value="HET"/>
    <property type="match status" value="1"/>
</dbReference>
<dbReference type="SMART" id="SM00238">
    <property type="entry name" value="BIR"/>
    <property type="match status" value="1"/>
</dbReference>
<dbReference type="Proteomes" id="UP000799766">
    <property type="component" value="Unassembled WGS sequence"/>
</dbReference>
<dbReference type="InterPro" id="IPR001370">
    <property type="entry name" value="BIR_rpt"/>
</dbReference>
<dbReference type="AlphaFoldDB" id="A0A6A6NLT8"/>
<accession>A0A6A6NLT8</accession>
<dbReference type="PROSITE" id="PS50143">
    <property type="entry name" value="BIR_REPEAT_2"/>
    <property type="match status" value="1"/>
</dbReference>
<keyword evidence="3" id="KW-1185">Reference proteome</keyword>
<protein>
    <submittedName>
        <fullName evidence="2">Heterokaryon incompatibility protein-domain-containing protein</fullName>
    </submittedName>
</protein>
<sequence length="886" mass="99208">MLSHPNFELFDSRRATFANDPTLADADVLAHAGFFVASDLSKATTCFCCGLQVASWFGRPDPIKHHIEQSPSCMWAKAQNECMSIIQNPSYGIFQEGARRVTPVKNTVALQTKQDSRLRKPLESGTISSGDEAIFGTREDFITGNMSMTLHGPHMAGELEAGGKLEARQLLVQPEMVLPDEESFKDIRLPSDKLCKICAGINFWKAFSSAAGDRPNIYWGYSATNCPVCRLVKQCFQSADVRTSGLKIAKGSLEPFATNHTTLAEIRRLSIELIFAGTEDADERSKLCIQATPLPTHASGRRNERSVLVGRSVNVDKVNFAAISRWISSCDQLHATCGAWPLSGMNFEFRVIDVLAGCVTRAPPKCRYLALSYVWGIGFDTAMLTRDNLQKLSQQGALFDTAISLPATIRDSMILCQKLGERYLWVDSLCILQDSAEDKHDQIVNMDTVYSHAELTIVAAAGVDCNAGLYGVHSQPRLRLSQSVALGEMRLITMQRSVIEQMAASKWNRRAWTLQELVLSNRMLVFTETQAFFYCAESLWTEDAALDDERERINLHEHETFSRQILHPSTLPTSSNVAFSEVYTDLVSSFVNRELSRESDVLDAFAGICRVLEPLLGEFHWGLPKRYFGLSLLWLPHGKATDGSDNTTVSEKGTSASVASAIPVGNKSTPLALDTAFKYTPSSFPAYAPRDAFPKWSWTGWKFEDTRVEFPSPAIYDLLLTLFVPDDPSSLQCIQRPTCDFDAIQSDVRMQLVPPSESDQGQIAPAVAEDLSRLIVFWSSSVEVELAKPWRWKETLYLVSKHSAQALPPWEFGKEWAEQLKLESSSQFRNILELIVVARMMNGDFVLILVKWEGYTATRVLLPWELRVPERWWASHRPTQRKIILR</sequence>